<evidence type="ECO:0000313" key="3">
    <source>
        <dbReference type="EMBL" id="SEI52025.1"/>
    </source>
</evidence>
<dbReference type="STRING" id="667676.SAMN05192539_1002145"/>
<keyword evidence="4" id="KW-1185">Reference proteome</keyword>
<dbReference type="EMBL" id="FNYE01000002">
    <property type="protein sequence ID" value="SEI52025.1"/>
    <property type="molecule type" value="Genomic_DNA"/>
</dbReference>
<sequence length="1029" mass="115677">MNPITYWPTRDHVLQCIRTEAEELAEPVLLAVHESMELERVGAGEDRLCNEHDLLQHFLTVERPIPIIGRSGVGKSHLIRWLEARLKMHEASSNWHIVRIPKNASLRQVLEILLDRLEGEEFDSARGRIASVGDLLRTEEVADLLLMFMAQQLNRLYEQATDEIAKSRDEARALSTEDKDRLKAISTHARPGQGLSELITDPNFKASLLQPTHCIYQFARRLTQGASDDELVRNEYELKEEDLDFNFNLHDLSAKARQYVSQAQLNTSTNARNSAVRVLNEVLGQATRRAFQHLFKFDGGSFQDLFKDIRRTLKMQERTLVVLVEDMAAISAIEDVLVDGLLEESVRDGEQVLCTLRSAIAVTDGYHGYARRKDTIKTRAIYEWFIREQSGDAGQTSTRILNFCARYLNAARHGSSELTQSWRNRGAAEWPPRWDDVDVDSDVIEAFGYAPSGIPLYPFNRSAIEALADRYCRKGDEPLKFNPRQILNEILLRTLRDHREECRQERFPVAGFGEIAAGAGLTELYVLDEPARCSTFAAIWGYGCHSISELQSELDPKIASTFGLRGMAALLSQQPVVGQKNASTTKNIAANSIKPRAGSAATGDAKPSAQPVGDQVPATVSLWFQRRQQLGQEEARLLRAGLDRMFQQYCRNEWVGLAEKPKIKIGSRIQIEVPFALGNALGWTLKFCDETDFDDPLKAAVLQGAAIALLRYEYINEKTPGIGWRYVDGFVDFLRYQNFASIWVPYAMGLLSLEVRKVIPELMGIQISAAKEVGIIGQDKSGQYVMNVLLQKAEHIAAVTKPAAAPAVREARSRVIQSWNAQRQAWLSLVAFNDHGLDGDLAMDGIAQAEKRRANGQLVSLDRSISDQIAPAIEAFQSLAECTRQEQFYGLLGEMSQMIDNISKDGEHYPTNFSAQEFPSARRFKSMLKNLLDADTWATIKLTLALQKEPDTLRRLQIVNQIDGDRLKQAVEAFDWWKIFYAYVSHRLEANNAEWGAESLHRAQEGIAQLLQEAESSLIGLQGIHRADA</sequence>
<keyword evidence="1" id="KW-0175">Coiled coil</keyword>
<feature type="coiled-coil region" evidence="1">
    <location>
        <begin position="150"/>
        <end position="177"/>
    </location>
</feature>
<gene>
    <name evidence="3" type="ORF">SAMN05192539_1002145</name>
</gene>
<dbReference type="Proteomes" id="UP000198866">
    <property type="component" value="Unassembled WGS sequence"/>
</dbReference>
<proteinExistence type="predicted"/>
<dbReference type="AlphaFoldDB" id="A0A1H6RKA9"/>
<dbReference type="RefSeq" id="WP_281248485.1">
    <property type="nucleotide sequence ID" value="NZ_FNYE01000002.1"/>
</dbReference>
<evidence type="ECO:0000256" key="1">
    <source>
        <dbReference type="SAM" id="Coils"/>
    </source>
</evidence>
<name>A0A1H6RKA9_9BURK</name>
<accession>A0A1H6RKA9</accession>
<evidence type="ECO:0000313" key="4">
    <source>
        <dbReference type="Proteomes" id="UP000198866"/>
    </source>
</evidence>
<reference evidence="4" key="1">
    <citation type="submission" date="2016-10" db="EMBL/GenBank/DDBJ databases">
        <authorList>
            <person name="Varghese N."/>
            <person name="Submissions S."/>
        </authorList>
    </citation>
    <scope>NUCLEOTIDE SEQUENCE [LARGE SCALE GENOMIC DNA]</scope>
    <source>
        <strain evidence="4">LMG 26031</strain>
    </source>
</reference>
<evidence type="ECO:0000256" key="2">
    <source>
        <dbReference type="SAM" id="MobiDB-lite"/>
    </source>
</evidence>
<dbReference type="SUPFAM" id="SSF52540">
    <property type="entry name" value="P-loop containing nucleoside triphosphate hydrolases"/>
    <property type="match status" value="1"/>
</dbReference>
<feature type="region of interest" description="Disordered" evidence="2">
    <location>
        <begin position="594"/>
        <end position="613"/>
    </location>
</feature>
<protein>
    <submittedName>
        <fullName evidence="3">Uncharacterized protein</fullName>
    </submittedName>
</protein>
<dbReference type="InterPro" id="IPR027417">
    <property type="entry name" value="P-loop_NTPase"/>
</dbReference>
<organism evidence="3 4">
    <name type="scientific">Paraburkholderia diazotrophica</name>
    <dbReference type="NCBI Taxonomy" id="667676"/>
    <lineage>
        <taxon>Bacteria</taxon>
        <taxon>Pseudomonadati</taxon>
        <taxon>Pseudomonadota</taxon>
        <taxon>Betaproteobacteria</taxon>
        <taxon>Burkholderiales</taxon>
        <taxon>Burkholderiaceae</taxon>
        <taxon>Paraburkholderia</taxon>
    </lineage>
</organism>
<dbReference type="NCBIfam" id="NF041065">
    <property type="entry name" value="DpdH"/>
    <property type="match status" value="1"/>
</dbReference>